<dbReference type="GO" id="GO:0035550">
    <property type="term" value="C:urease complex"/>
    <property type="evidence" value="ECO:0007669"/>
    <property type="project" value="InterPro"/>
</dbReference>
<dbReference type="AlphaFoldDB" id="A0A1R3X0I8"/>
<dbReference type="GO" id="GO:0009039">
    <property type="term" value="F:urease activity"/>
    <property type="evidence" value="ECO:0007669"/>
    <property type="project" value="UniProtKB-EC"/>
</dbReference>
<dbReference type="InterPro" id="IPR050069">
    <property type="entry name" value="Urease_subunit"/>
</dbReference>
<dbReference type="InterPro" id="IPR036461">
    <property type="entry name" value="Urease_betasu_sf"/>
</dbReference>
<dbReference type="STRING" id="515897.SAMN05421849_1766"/>
<accession>A0A1R3X0I8</accession>
<dbReference type="NCBIfam" id="NF009682">
    <property type="entry name" value="PRK13203.1"/>
    <property type="match status" value="1"/>
</dbReference>
<keyword evidence="4" id="KW-1185">Reference proteome</keyword>
<organism evidence="3 4">
    <name type="scientific">Pontibaca methylaminivorans</name>
    <dbReference type="NCBI Taxonomy" id="515897"/>
    <lineage>
        <taxon>Bacteria</taxon>
        <taxon>Pseudomonadati</taxon>
        <taxon>Pseudomonadota</taxon>
        <taxon>Alphaproteobacteria</taxon>
        <taxon>Rhodobacterales</taxon>
        <taxon>Roseobacteraceae</taxon>
        <taxon>Pontibaca</taxon>
    </lineage>
</organism>
<reference evidence="3 4" key="1">
    <citation type="submission" date="2017-01" db="EMBL/GenBank/DDBJ databases">
        <authorList>
            <person name="Mah S.A."/>
            <person name="Swanson W.J."/>
            <person name="Moy G.W."/>
            <person name="Vacquier V.D."/>
        </authorList>
    </citation>
    <scope>NUCLEOTIDE SEQUENCE [LARGE SCALE GENOMIC DNA]</scope>
    <source>
        <strain evidence="3 4">DSM 21219</strain>
    </source>
</reference>
<protein>
    <submittedName>
        <fullName evidence="3">Urease, beta subunit</fullName>
    </submittedName>
</protein>
<comment type="catalytic activity">
    <reaction evidence="2">
        <text>urea + 2 H2O + H(+) = hydrogencarbonate + 2 NH4(+)</text>
        <dbReference type="Rhea" id="RHEA:20557"/>
        <dbReference type="ChEBI" id="CHEBI:15377"/>
        <dbReference type="ChEBI" id="CHEBI:15378"/>
        <dbReference type="ChEBI" id="CHEBI:16199"/>
        <dbReference type="ChEBI" id="CHEBI:17544"/>
        <dbReference type="ChEBI" id="CHEBI:28938"/>
        <dbReference type="EC" id="3.5.1.5"/>
    </reaction>
</comment>
<dbReference type="Proteomes" id="UP000192455">
    <property type="component" value="Unassembled WGS sequence"/>
</dbReference>
<name>A0A1R3X0I8_9RHOB</name>
<dbReference type="CDD" id="cd00407">
    <property type="entry name" value="Urease_beta"/>
    <property type="match status" value="1"/>
</dbReference>
<dbReference type="EMBL" id="FTPS01000001">
    <property type="protein sequence ID" value="SIT82737.1"/>
    <property type="molecule type" value="Genomic_DNA"/>
</dbReference>
<dbReference type="GO" id="GO:0043419">
    <property type="term" value="P:urea catabolic process"/>
    <property type="evidence" value="ECO:0007669"/>
    <property type="project" value="InterPro"/>
</dbReference>
<dbReference type="SUPFAM" id="SSF51278">
    <property type="entry name" value="Urease, beta-subunit"/>
    <property type="match status" value="1"/>
</dbReference>
<gene>
    <name evidence="3" type="ORF">SAMN05421849_1766</name>
</gene>
<evidence type="ECO:0000256" key="2">
    <source>
        <dbReference type="ARBA" id="ARBA00047778"/>
    </source>
</evidence>
<keyword evidence="1" id="KW-0378">Hydrolase</keyword>
<dbReference type="PANTHER" id="PTHR33569">
    <property type="entry name" value="UREASE"/>
    <property type="match status" value="1"/>
</dbReference>
<proteinExistence type="predicted"/>
<dbReference type="Pfam" id="PF00699">
    <property type="entry name" value="Urease_beta"/>
    <property type="match status" value="1"/>
</dbReference>
<dbReference type="Gene3D" id="2.10.150.10">
    <property type="entry name" value="Urease, beta subunit"/>
    <property type="match status" value="1"/>
</dbReference>
<dbReference type="NCBIfam" id="TIGR00192">
    <property type="entry name" value="urease_beta"/>
    <property type="match status" value="1"/>
</dbReference>
<sequence>MSRKWAPPPLPESITPDEAFDVGFPKTCGMIEFADGEIEINAGRPTLELVMINTGDRPVQIGAHYHIAECNRAMAFDRAAAVGYRLDIPSGSAVRFEPGQSRKVQLTTYVGRQVAYGMNNMTNGSVRSEQIREAAVRRLRENGYCFEGERYKTRQRPDEAFGKKAESKT</sequence>
<evidence type="ECO:0000313" key="3">
    <source>
        <dbReference type="EMBL" id="SIT82737.1"/>
    </source>
</evidence>
<evidence type="ECO:0000256" key="1">
    <source>
        <dbReference type="ARBA" id="ARBA00022801"/>
    </source>
</evidence>
<dbReference type="InterPro" id="IPR002019">
    <property type="entry name" value="Urease_beta-like"/>
</dbReference>
<evidence type="ECO:0000313" key="4">
    <source>
        <dbReference type="Proteomes" id="UP000192455"/>
    </source>
</evidence>
<dbReference type="PANTHER" id="PTHR33569:SF1">
    <property type="entry name" value="UREASE"/>
    <property type="match status" value="1"/>
</dbReference>